<proteinExistence type="predicted"/>
<dbReference type="eggNOG" id="COG1413">
    <property type="taxonomic scope" value="Bacteria"/>
</dbReference>
<organism evidence="2 3">
    <name type="scientific">Desulfosudis oleivorans (strain DSM 6200 / JCM 39069 / Hxd3)</name>
    <name type="common">Desulfococcus oleovorans</name>
    <dbReference type="NCBI Taxonomy" id="96561"/>
    <lineage>
        <taxon>Bacteria</taxon>
        <taxon>Pseudomonadati</taxon>
        <taxon>Thermodesulfobacteriota</taxon>
        <taxon>Desulfobacteria</taxon>
        <taxon>Desulfobacterales</taxon>
        <taxon>Desulfosudaceae</taxon>
        <taxon>Desulfosudis</taxon>
    </lineage>
</organism>
<evidence type="ECO:0000313" key="3">
    <source>
        <dbReference type="Proteomes" id="UP000008561"/>
    </source>
</evidence>
<dbReference type="AlphaFoldDB" id="A8ZSK5"/>
<dbReference type="InterPro" id="IPR059113">
    <property type="entry name" value="Znf_ribbon"/>
</dbReference>
<gene>
    <name evidence="2" type="ordered locus">Dole_0108</name>
</gene>
<protein>
    <recommendedName>
        <fullName evidence="1">Putative zinc-ribbon domain-containing protein</fullName>
    </recommendedName>
</protein>
<dbReference type="OrthoDB" id="598068at2"/>
<evidence type="ECO:0000259" key="1">
    <source>
        <dbReference type="Pfam" id="PF13248"/>
    </source>
</evidence>
<feature type="domain" description="Putative zinc-ribbon" evidence="1">
    <location>
        <begin position="198"/>
        <end position="222"/>
    </location>
</feature>
<dbReference type="HOGENOM" id="CLU_1228283_0_0_7"/>
<dbReference type="STRING" id="96561.Dole_0108"/>
<dbReference type="KEGG" id="dol:Dole_0108"/>
<sequence>MTIETKEQYLERLLAEKKPRCPACGQEMEIWEPPILNFSDGLGWGTPYLFVCFNNNCPTYTQGWAYMQETFGHKASYRNMCYPFTEQFETMPVFSDQGGLAQVVTEETVAEQDRIREATKRGFSLLAEFYTTKSWYEVLTLLLDATEPAKVRLKAAEMVGDIGDLEAIEPLRSYNFGNAILNEAAQKAVAKIHERHFTLECPYCAEIIKKRAKVCKHCGKELST</sequence>
<dbReference type="Proteomes" id="UP000008561">
    <property type="component" value="Chromosome"/>
</dbReference>
<reference evidence="2 3" key="1">
    <citation type="submission" date="2007-10" db="EMBL/GenBank/DDBJ databases">
        <title>Complete sequence of Desulfococcus oleovorans Hxd3.</title>
        <authorList>
            <consortium name="US DOE Joint Genome Institute"/>
            <person name="Copeland A."/>
            <person name="Lucas S."/>
            <person name="Lapidus A."/>
            <person name="Barry K."/>
            <person name="Glavina del Rio T."/>
            <person name="Dalin E."/>
            <person name="Tice H."/>
            <person name="Pitluck S."/>
            <person name="Kiss H."/>
            <person name="Brettin T."/>
            <person name="Bruce D."/>
            <person name="Detter J.C."/>
            <person name="Han C."/>
            <person name="Schmutz J."/>
            <person name="Larimer F."/>
            <person name="Land M."/>
            <person name="Hauser L."/>
            <person name="Kyrpides N."/>
            <person name="Kim E."/>
            <person name="Wawrik B."/>
            <person name="Richardson P."/>
        </authorList>
    </citation>
    <scope>NUCLEOTIDE SEQUENCE [LARGE SCALE GENOMIC DNA]</scope>
    <source>
        <strain evidence="3">DSM 6200 / JCM 39069 / Hxd3</strain>
    </source>
</reference>
<dbReference type="RefSeq" id="WP_012173537.1">
    <property type="nucleotide sequence ID" value="NC_009943.1"/>
</dbReference>
<accession>A8ZSK5</accession>
<evidence type="ECO:0000313" key="2">
    <source>
        <dbReference type="EMBL" id="ABW65918.1"/>
    </source>
</evidence>
<keyword evidence="3" id="KW-1185">Reference proteome</keyword>
<dbReference type="EMBL" id="CP000859">
    <property type="protein sequence ID" value="ABW65918.1"/>
    <property type="molecule type" value="Genomic_DNA"/>
</dbReference>
<dbReference type="Pfam" id="PF13248">
    <property type="entry name" value="Zn_ribbon_3"/>
    <property type="match status" value="1"/>
</dbReference>
<name>A8ZSK5_DESOH</name>